<protein>
    <submittedName>
        <fullName evidence="2">DUF5593 domain-containing protein</fullName>
    </submittedName>
</protein>
<dbReference type="EMBL" id="JABELX010000011">
    <property type="protein sequence ID" value="NNH73848.1"/>
    <property type="molecule type" value="Genomic_DNA"/>
</dbReference>
<dbReference type="Pfam" id="PF18007">
    <property type="entry name" value="Rv3651-like_N"/>
    <property type="match status" value="1"/>
</dbReference>
<feature type="domain" description="Rv3651-like N-terminal" evidence="1">
    <location>
        <begin position="8"/>
        <end position="83"/>
    </location>
</feature>
<keyword evidence="3" id="KW-1185">Reference proteome</keyword>
<evidence type="ECO:0000313" key="2">
    <source>
        <dbReference type="EMBL" id="NNH73848.1"/>
    </source>
</evidence>
<evidence type="ECO:0000259" key="1">
    <source>
        <dbReference type="Pfam" id="PF18007"/>
    </source>
</evidence>
<proteinExistence type="predicted"/>
<comment type="caution">
    <text evidence="2">The sequence shown here is derived from an EMBL/GenBank/DDBJ whole genome shotgun (WGS) entry which is preliminary data.</text>
</comment>
<dbReference type="Proteomes" id="UP000586827">
    <property type="component" value="Unassembled WGS sequence"/>
</dbReference>
<gene>
    <name evidence="2" type="ORF">HLB23_29015</name>
</gene>
<name>A0A849C7X8_9NOCA</name>
<sequence>MSEHPVDLLVETMGPGRPTILAESGRDREFRRLAQSLRGEAERLVEDTTAQVKRTGEPVQVFDTGIAAAVLGPTLAATPVRGVGSGAPMFAVQFSPTLAEAEQRASTIAAYEWELGLEELPPRLLLDDRWLDLTNTGKEFRDRAIFGPQDFFRPIIRIRDIVELWEDLRRATPDTAKIGTVLTRIDEGPLKRMHWAQRCVSTDAGPRMRGLLRDVTDTVTTAEMRLELLENRVGTESLRLQDAFGVIGDISYPYAPLILKWLTPLVPDIGHGVSTGQTVAIHPDDFANVLQWINEAKQGRTVIGQGRVRRGGGGWLKMTFHASLLDPEFFPTIGLTLVYPADVAVLDPVSASDSVSRDAG</sequence>
<evidence type="ECO:0000313" key="3">
    <source>
        <dbReference type="Proteomes" id="UP000586827"/>
    </source>
</evidence>
<dbReference type="AlphaFoldDB" id="A0A849C7X8"/>
<dbReference type="InterPro" id="IPR041458">
    <property type="entry name" value="Rv3651-like_N"/>
</dbReference>
<accession>A0A849C7X8</accession>
<organism evidence="2 3">
    <name type="scientific">Nocardia uniformis</name>
    <dbReference type="NCBI Taxonomy" id="53432"/>
    <lineage>
        <taxon>Bacteria</taxon>
        <taxon>Bacillati</taxon>
        <taxon>Actinomycetota</taxon>
        <taxon>Actinomycetes</taxon>
        <taxon>Mycobacteriales</taxon>
        <taxon>Nocardiaceae</taxon>
        <taxon>Nocardia</taxon>
    </lineage>
</organism>
<reference evidence="2 3" key="1">
    <citation type="submission" date="2020-05" db="EMBL/GenBank/DDBJ databases">
        <title>MicrobeNet Type strains.</title>
        <authorList>
            <person name="Nicholson A.C."/>
        </authorList>
    </citation>
    <scope>NUCLEOTIDE SEQUENCE [LARGE SCALE GENOMIC DNA]</scope>
    <source>
        <strain evidence="2 3">JCM 3224</strain>
    </source>
</reference>
<dbReference type="RefSeq" id="WP_067521785.1">
    <property type="nucleotide sequence ID" value="NZ_JABELX010000011.1"/>
</dbReference>